<keyword evidence="3" id="KW-1185">Reference proteome</keyword>
<dbReference type="PRINTS" id="PR00411">
    <property type="entry name" value="PNDRDTASEI"/>
</dbReference>
<reference evidence="2" key="1">
    <citation type="submission" date="2021-02" db="EMBL/GenBank/DDBJ databases">
        <title>First Annotated Genome of the Yellow-green Alga Tribonema minus.</title>
        <authorList>
            <person name="Mahan K.M."/>
        </authorList>
    </citation>
    <scope>NUCLEOTIDE SEQUENCE</scope>
    <source>
        <strain evidence="2">UTEX B ZZ1240</strain>
    </source>
</reference>
<keyword evidence="1" id="KW-0732">Signal</keyword>
<protein>
    <submittedName>
        <fullName evidence="2">Uncharacterized protein</fullName>
    </submittedName>
</protein>
<dbReference type="AlphaFoldDB" id="A0A836CN70"/>
<dbReference type="PANTHER" id="PTHR42923:SF26">
    <property type="entry name" value="FMN REDUCTASE LOT6, PUTATIVE (AFU_ORTHOLOGUE AFUA_7G06600)-RELATED"/>
    <property type="match status" value="1"/>
</dbReference>
<proteinExistence type="predicted"/>
<dbReference type="EMBL" id="JAFCMP010000020">
    <property type="protein sequence ID" value="KAG5191438.1"/>
    <property type="molecule type" value="Genomic_DNA"/>
</dbReference>
<dbReference type="InterPro" id="IPR036188">
    <property type="entry name" value="FAD/NAD-bd_sf"/>
</dbReference>
<dbReference type="Gene3D" id="3.50.50.60">
    <property type="entry name" value="FAD/NAD(P)-binding domain"/>
    <property type="match status" value="1"/>
</dbReference>
<dbReference type="SUPFAM" id="SSF51905">
    <property type="entry name" value="FAD/NAD(P)-binding domain"/>
    <property type="match status" value="1"/>
</dbReference>
<dbReference type="Pfam" id="PF13450">
    <property type="entry name" value="NAD_binding_8"/>
    <property type="match status" value="1"/>
</dbReference>
<dbReference type="InterPro" id="IPR050464">
    <property type="entry name" value="Zeta_carotene_desat/Oxidored"/>
</dbReference>
<evidence type="ECO:0000256" key="1">
    <source>
        <dbReference type="SAM" id="SignalP"/>
    </source>
</evidence>
<dbReference type="Gene3D" id="3.30.70.1990">
    <property type="match status" value="1"/>
</dbReference>
<name>A0A836CN70_9STRA</name>
<evidence type="ECO:0000313" key="3">
    <source>
        <dbReference type="Proteomes" id="UP000664859"/>
    </source>
</evidence>
<dbReference type="GO" id="GO:0016491">
    <property type="term" value="F:oxidoreductase activity"/>
    <property type="evidence" value="ECO:0007669"/>
    <property type="project" value="TreeGrafter"/>
</dbReference>
<evidence type="ECO:0000313" key="2">
    <source>
        <dbReference type="EMBL" id="KAG5191438.1"/>
    </source>
</evidence>
<organism evidence="2 3">
    <name type="scientific">Tribonema minus</name>
    <dbReference type="NCBI Taxonomy" id="303371"/>
    <lineage>
        <taxon>Eukaryota</taxon>
        <taxon>Sar</taxon>
        <taxon>Stramenopiles</taxon>
        <taxon>Ochrophyta</taxon>
        <taxon>PX clade</taxon>
        <taxon>Xanthophyceae</taxon>
        <taxon>Tribonematales</taxon>
        <taxon>Tribonemataceae</taxon>
        <taxon>Tribonema</taxon>
    </lineage>
</organism>
<dbReference type="Proteomes" id="UP000664859">
    <property type="component" value="Unassembled WGS sequence"/>
</dbReference>
<feature type="chain" id="PRO_5032409263" evidence="1">
    <location>
        <begin position="27"/>
        <end position="496"/>
    </location>
</feature>
<gene>
    <name evidence="2" type="ORF">JKP88DRAFT_285246</name>
</gene>
<feature type="signal peptide" evidence="1">
    <location>
        <begin position="1"/>
        <end position="26"/>
    </location>
</feature>
<comment type="caution">
    <text evidence="2">The sequence shown here is derived from an EMBL/GenBank/DDBJ whole genome shotgun (WGS) entry which is preliminary data.</text>
</comment>
<accession>A0A836CN70</accession>
<dbReference type="OrthoDB" id="68575at2759"/>
<dbReference type="Gene3D" id="1.10.405.20">
    <property type="match status" value="1"/>
</dbReference>
<sequence>MSRGQLGALGKLCVLVGAVLVKTVTAVTVNVDCDVAVIGGGAAGANAAVFLKDKGLEVCLFEAQKTLGGHCNTVRFTPPAGVSNPQNFVDIGVVVYGNSSYWQSAEPPLGDWTLKTDAHLERFAPGTIKTFALSGTPSATYRVDLAHPVGLQDATPTAAQQQATGAAFFRFLGCLATLPWLETAGSYPDPIPPELLVPFSEFITANGFEALVDTVFAGLLYQGGMGPFDKLTTLYALENLRRGNLLLTATPSGMVASAGCQKIYDGIQDFLGSRVYLNAEILSVSRPPKNKNLPSTIIVKVGGENQARQFKAAKVVIAIPQTLDNLTPFGLDARETAAFENVRVRGYYASAVDIAGGSLSGTTFTLVTRDRTDPLTPVIPGPRTVCAVYRELPYGPASCYAASTEPLPSAAAKAFIEAQLANLPPEGVADAALSEFNSHVFQPHFTAEALAASPSPFTVLAQLQGYRNTYHVGALLSFAESAKVMEHAYRVVSQFF</sequence>
<dbReference type="PANTHER" id="PTHR42923">
    <property type="entry name" value="PROTOPORPHYRINOGEN OXIDASE"/>
    <property type="match status" value="1"/>
</dbReference>